<dbReference type="InterPro" id="IPR036116">
    <property type="entry name" value="FN3_sf"/>
</dbReference>
<dbReference type="OrthoDB" id="4158657at2759"/>
<feature type="compositionally biased region" description="Polar residues" evidence="5">
    <location>
        <begin position="1374"/>
        <end position="1388"/>
    </location>
</feature>
<keyword evidence="4" id="KW-0175">Coiled coil</keyword>
<feature type="coiled-coil region" evidence="4">
    <location>
        <begin position="22"/>
        <end position="49"/>
    </location>
</feature>
<feature type="region of interest" description="Disordered" evidence="5">
    <location>
        <begin position="1338"/>
        <end position="1405"/>
    </location>
</feature>
<name>A0A8S9Z5R1_9TREM</name>
<proteinExistence type="predicted"/>
<dbReference type="InterPro" id="IPR035755">
    <property type="entry name" value="RIM-BP_SH3_3"/>
</dbReference>
<dbReference type="InterPro" id="IPR001452">
    <property type="entry name" value="SH3_domain"/>
</dbReference>
<dbReference type="SUPFAM" id="SSF50044">
    <property type="entry name" value="SH3-domain"/>
    <property type="match status" value="2"/>
</dbReference>
<dbReference type="CDD" id="cd12013">
    <property type="entry name" value="SH3_RIM-BP_3"/>
    <property type="match status" value="1"/>
</dbReference>
<feature type="compositionally biased region" description="Basic and acidic residues" evidence="5">
    <location>
        <begin position="1338"/>
        <end position="1348"/>
    </location>
</feature>
<keyword evidence="1 3" id="KW-0728">SH3 domain</keyword>
<protein>
    <recommendedName>
        <fullName evidence="6">SH3 domain-containing protein</fullName>
    </recommendedName>
</protein>
<evidence type="ECO:0000256" key="5">
    <source>
        <dbReference type="SAM" id="MobiDB-lite"/>
    </source>
</evidence>
<dbReference type="GO" id="GO:0045202">
    <property type="term" value="C:synapse"/>
    <property type="evidence" value="ECO:0007669"/>
    <property type="project" value="GOC"/>
</dbReference>
<dbReference type="PANTHER" id="PTHR14234">
    <property type="entry name" value="RIM BINDING PROTEIN-RELATED"/>
    <property type="match status" value="1"/>
</dbReference>
<feature type="region of interest" description="Disordered" evidence="5">
    <location>
        <begin position="1128"/>
        <end position="1180"/>
    </location>
</feature>
<feature type="region of interest" description="Disordered" evidence="5">
    <location>
        <begin position="597"/>
        <end position="624"/>
    </location>
</feature>
<dbReference type="SMART" id="SM00326">
    <property type="entry name" value="SH3"/>
    <property type="match status" value="2"/>
</dbReference>
<dbReference type="SUPFAM" id="SSF49265">
    <property type="entry name" value="Fibronectin type III"/>
    <property type="match status" value="1"/>
</dbReference>
<feature type="compositionally biased region" description="Polar residues" evidence="5">
    <location>
        <begin position="1349"/>
        <end position="1361"/>
    </location>
</feature>
<dbReference type="InterPro" id="IPR013783">
    <property type="entry name" value="Ig-like_fold"/>
</dbReference>
<dbReference type="InterPro" id="IPR057884">
    <property type="entry name" value="FN3_RIM-BP1/2/3"/>
</dbReference>
<feature type="domain" description="SH3" evidence="6">
    <location>
        <begin position="1034"/>
        <end position="1102"/>
    </location>
</feature>
<sequence length="1536" mass="169678">MLQSQLDKVLLDLSMLPADESVENLRTKLRELEKRCALQQLRHEEVLLELEDVRKRARTGTDTGPFHGLPGSVISLDSVYRSNTDLNLLGHSTELGITEGRVYNVTNRTSSTSNLHTQIKGRLFGNNTGGPIKTAEEKDPNLVELFQTADGACEVNGQSKDAECTMVVGRGMTATPGRLRATQIGTKSAKLSWMPGNSNYSHRVYLNQYELQQCPPRVYKVLLTDLCPDKLHCVCVQAIAPETSHQQPEQVPPPPSRMIGLGSGVDTQKLAAYIEFRTLPIGLPDPPTNVQIEPGPQDGSLLITWVPVPQDQGAVDAVTAAGAGSTLPVQGYTVCLNEHSLMEVDGASDDHAIISLQKIKEHLKTISLFEDDGPDFPSHQSNVGFKADIGSTPFISAVAAPPQSLFITVHSTVLNPLVDNERNTATFVETSAASELLKGAGGPASLPVHLKAEVLIAAAGSLEAAIRLFGPRLSARLGMDETASRRAGVPLTSVYELPLSPTPTSQPDPVTRLEPGLITISADPSNRKLSPTADAIGSAEALLRRRKLEDYREQTVVNSSPETKRQDKIVFHRGYPRSKVKSDHVVAPWPWPDPHSRQVGRSTRVRSPAHRRHQLRQAWGQTRSMSDDYDPTVRCVASKYSGCYHEESDDMTPLSDKRVDESCCYRTRSLYNLNAPHSSRSWRPRGSAKSSWDLRNLPTSHVYATPERYARTGQTNLRFHDVFPSSTHFETHWRPRHNPGFWSPLANPNATIISSRIANAHHLLRRRVETPGPIMTAFSSSSTEDKLSFPLSARGPNPKFDRANMLVAPASYEPRLVNRPPRSRSTSPRAYNAATVGTFAPPEYDRITRDGITSNIPLPDSPNCLSRERSHMGRQKHLLTGRTVESVCLTDYFDCISVIASARSRYTEDGANYEPSGQFGPTRPNRSRYMDGQGYGTVGGVDELDFGPSAHAFKTGPQSTGPTHTSIDFVRIPLSRERPDRNAKHVSPSGTLAHFRSEPSFSAVKTKAVYPSLSGSPNKHNMDEAVPRSAADVRPVRLVVALYAYDPATMSPNPDATTEELPFQEGQIIRIFGDRDEDGFYFGECNGLRGLVPSNMVSKPERVISGTTTNASGGPKNAHFRYHDRTRSEANALPPGQVNKPRSSDSAVLRSRVPSSGPPYGVNPLPQSDSRRSTKQIMQTDTQGHTFQYEIAPSPRSHHQDERRPNSIRGLPNEHQQDIYSRPSVPQTFGLQSVEGHRSPPCQPVPDSLESFRSRATQESSHRLIPNQMVAIYDYDPSVLSPNADAEMELSFRTGDRITVYGEMDADGFYSGQLADGRRGLVPSNFLRECDSNVVDRQRPMSARENRNRTVSTEGRTNNNIHPRHTAVGGPGSGTSNRGDNFMTQPNEESFPRSRTRGESAVDGTHYWNSYDPQTNDEDAMPVIAADVSNKDHHQVGLFADRVGKFHAPQKRTHHHHHHHQSLRIITTFHQAQSGGQSSSSTSSFNHEKWVEKRLTARAGARYLKTRRNGTDNIRTSRDCLPVQRRPITWQATVIS</sequence>
<feature type="domain" description="SH3" evidence="6">
    <location>
        <begin position="1264"/>
        <end position="1332"/>
    </location>
</feature>
<dbReference type="Proteomes" id="UP000822476">
    <property type="component" value="Unassembled WGS sequence"/>
</dbReference>
<dbReference type="CDD" id="cd12012">
    <property type="entry name" value="SH3_RIM-BP_2"/>
    <property type="match status" value="1"/>
</dbReference>
<dbReference type="InterPro" id="IPR040325">
    <property type="entry name" value="RIMBP1/2/3"/>
</dbReference>
<evidence type="ECO:0000256" key="1">
    <source>
        <dbReference type="ARBA" id="ARBA00022443"/>
    </source>
</evidence>
<dbReference type="InterPro" id="IPR036028">
    <property type="entry name" value="SH3-like_dom_sf"/>
</dbReference>
<dbReference type="Pfam" id="PF07653">
    <property type="entry name" value="SH3_2"/>
    <property type="match status" value="1"/>
</dbReference>
<organism evidence="7 8">
    <name type="scientific">Paragonimus skrjabini miyazakii</name>
    <dbReference type="NCBI Taxonomy" id="59628"/>
    <lineage>
        <taxon>Eukaryota</taxon>
        <taxon>Metazoa</taxon>
        <taxon>Spiralia</taxon>
        <taxon>Lophotrochozoa</taxon>
        <taxon>Platyhelminthes</taxon>
        <taxon>Trematoda</taxon>
        <taxon>Digenea</taxon>
        <taxon>Plagiorchiida</taxon>
        <taxon>Troglotremata</taxon>
        <taxon>Troglotrematidae</taxon>
        <taxon>Paragonimus</taxon>
    </lineage>
</organism>
<dbReference type="PROSITE" id="PS50002">
    <property type="entry name" value="SH3"/>
    <property type="match status" value="2"/>
</dbReference>
<evidence type="ECO:0000256" key="2">
    <source>
        <dbReference type="ARBA" id="ARBA00022737"/>
    </source>
</evidence>
<comment type="caution">
    <text evidence="7">The sequence shown here is derived from an EMBL/GenBank/DDBJ whole genome shotgun (WGS) entry which is preliminary data.</text>
</comment>
<dbReference type="FunFam" id="2.30.30.40:FF:000016">
    <property type="entry name" value="RIMS-binding protein 2 isoform X2"/>
    <property type="match status" value="1"/>
</dbReference>
<dbReference type="InterPro" id="IPR035753">
    <property type="entry name" value="RIM-BP_SH3_2"/>
</dbReference>
<feature type="region of interest" description="Disordered" evidence="5">
    <location>
        <begin position="1192"/>
        <end position="1224"/>
    </location>
</feature>
<dbReference type="Gene3D" id="2.60.40.10">
    <property type="entry name" value="Immunoglobulins"/>
    <property type="match status" value="1"/>
</dbReference>
<evidence type="ECO:0000256" key="3">
    <source>
        <dbReference type="PROSITE-ProRule" id="PRU00192"/>
    </source>
</evidence>
<gene>
    <name evidence="7" type="ORF">EG68_01968</name>
</gene>
<dbReference type="Pfam" id="PF25523">
    <property type="entry name" value="Ig_RIMBP2"/>
    <property type="match status" value="1"/>
</dbReference>
<evidence type="ECO:0000256" key="4">
    <source>
        <dbReference type="SAM" id="Coils"/>
    </source>
</evidence>
<evidence type="ECO:0000259" key="6">
    <source>
        <dbReference type="PROSITE" id="PS50002"/>
    </source>
</evidence>
<feature type="compositionally biased region" description="Basic and acidic residues" evidence="5">
    <location>
        <begin position="1390"/>
        <end position="1400"/>
    </location>
</feature>
<dbReference type="PANTHER" id="PTHR14234:SF19">
    <property type="entry name" value="RIM-BINDING PROTEIN, ISOFORM F"/>
    <property type="match status" value="1"/>
</dbReference>
<feature type="compositionally biased region" description="Basic residues" evidence="5">
    <location>
        <begin position="603"/>
        <end position="615"/>
    </location>
</feature>
<dbReference type="EMBL" id="JTDE01000627">
    <property type="protein sequence ID" value="KAF7260743.1"/>
    <property type="molecule type" value="Genomic_DNA"/>
</dbReference>
<keyword evidence="2" id="KW-0677">Repeat</keyword>
<dbReference type="Pfam" id="PF14604">
    <property type="entry name" value="SH3_9"/>
    <property type="match status" value="1"/>
</dbReference>
<dbReference type="GO" id="GO:0007274">
    <property type="term" value="P:neuromuscular synaptic transmission"/>
    <property type="evidence" value="ECO:0007669"/>
    <property type="project" value="TreeGrafter"/>
</dbReference>
<evidence type="ECO:0000313" key="7">
    <source>
        <dbReference type="EMBL" id="KAF7260743.1"/>
    </source>
</evidence>
<dbReference type="Gene3D" id="2.30.30.40">
    <property type="entry name" value="SH3 Domains"/>
    <property type="match status" value="2"/>
</dbReference>
<reference evidence="7" key="1">
    <citation type="submission" date="2019-07" db="EMBL/GenBank/DDBJ databases">
        <title>Annotation for the trematode Paragonimus miyazaki's.</title>
        <authorList>
            <person name="Choi Y.-J."/>
        </authorList>
    </citation>
    <scope>NUCLEOTIDE SEQUENCE</scope>
    <source>
        <strain evidence="7">Japan</strain>
    </source>
</reference>
<dbReference type="FunFam" id="2.30.30.40:FF:000023">
    <property type="entry name" value="RIMS-binding protein 2 isoform F"/>
    <property type="match status" value="1"/>
</dbReference>
<accession>A0A8S9Z5R1</accession>
<keyword evidence="8" id="KW-1185">Reference proteome</keyword>
<evidence type="ECO:0000313" key="8">
    <source>
        <dbReference type="Proteomes" id="UP000822476"/>
    </source>
</evidence>